<comment type="cofactor">
    <cofactor evidence="3">
        <name>heme</name>
        <dbReference type="ChEBI" id="CHEBI:30413"/>
    </cofactor>
</comment>
<dbReference type="InterPro" id="IPR002403">
    <property type="entry name" value="Cyt_P450_E_grp-IV"/>
</dbReference>
<keyword evidence="2 3" id="KW-0408">Iron</keyword>
<comment type="similarity">
    <text evidence="4">Belongs to the cytochrome P450 family.</text>
</comment>
<evidence type="ECO:0000256" key="4">
    <source>
        <dbReference type="RuleBase" id="RU000461"/>
    </source>
</evidence>
<dbReference type="GO" id="GO:0005506">
    <property type="term" value="F:iron ion binding"/>
    <property type="evidence" value="ECO:0007669"/>
    <property type="project" value="InterPro"/>
</dbReference>
<keyword evidence="1 3" id="KW-0479">Metal-binding</keyword>
<evidence type="ECO:0000313" key="6">
    <source>
        <dbReference type="Proteomes" id="UP000026962"/>
    </source>
</evidence>
<dbReference type="InterPro" id="IPR001128">
    <property type="entry name" value="Cyt_P450"/>
</dbReference>
<reference evidence="5" key="2">
    <citation type="submission" date="2018-05" db="EMBL/GenBank/DDBJ databases">
        <title>OpunRS2 (Oryza punctata Reference Sequence Version 2).</title>
        <authorList>
            <person name="Zhang J."/>
            <person name="Kudrna D."/>
            <person name="Lee S."/>
            <person name="Talag J."/>
            <person name="Welchert J."/>
            <person name="Wing R.A."/>
        </authorList>
    </citation>
    <scope>NUCLEOTIDE SEQUENCE [LARGE SCALE GENOMIC DNA]</scope>
</reference>
<protein>
    <recommendedName>
        <fullName evidence="7">Cytochrome P450</fullName>
    </recommendedName>
</protein>
<dbReference type="Proteomes" id="UP000026962">
    <property type="component" value="Chromosome 7"/>
</dbReference>
<keyword evidence="4" id="KW-0560">Oxidoreductase</keyword>
<keyword evidence="4" id="KW-0503">Monooxygenase</keyword>
<dbReference type="eggNOG" id="KOG0157">
    <property type="taxonomic scope" value="Eukaryota"/>
</dbReference>
<dbReference type="GO" id="GO:0016705">
    <property type="term" value="F:oxidoreductase activity, acting on paired donors, with incorporation or reduction of molecular oxygen"/>
    <property type="evidence" value="ECO:0007669"/>
    <property type="project" value="InterPro"/>
</dbReference>
<keyword evidence="6" id="KW-1185">Reference proteome</keyword>
<evidence type="ECO:0008006" key="7">
    <source>
        <dbReference type="Google" id="ProtNLM"/>
    </source>
</evidence>
<dbReference type="GO" id="GO:0020037">
    <property type="term" value="F:heme binding"/>
    <property type="evidence" value="ECO:0007669"/>
    <property type="project" value="InterPro"/>
</dbReference>
<dbReference type="HOGENOM" id="CLU_001570_15_4_1"/>
<dbReference type="PRINTS" id="PR00465">
    <property type="entry name" value="EP450IV"/>
</dbReference>
<proteinExistence type="inferred from homology"/>
<dbReference type="Pfam" id="PF00067">
    <property type="entry name" value="p450"/>
    <property type="match status" value="1"/>
</dbReference>
<feature type="binding site" description="axial binding residue" evidence="3">
    <location>
        <position position="76"/>
    </location>
    <ligand>
        <name>heme</name>
        <dbReference type="ChEBI" id="CHEBI:30413"/>
    </ligand>
    <ligandPart>
        <name>Fe</name>
        <dbReference type="ChEBI" id="CHEBI:18248"/>
    </ligandPart>
</feature>
<dbReference type="GO" id="GO:0004497">
    <property type="term" value="F:monooxygenase activity"/>
    <property type="evidence" value="ECO:0007669"/>
    <property type="project" value="UniProtKB-KW"/>
</dbReference>
<accession>A0A0E0LI85</accession>
<dbReference type="STRING" id="4537.A0A0E0LI85"/>
<dbReference type="InterPro" id="IPR036396">
    <property type="entry name" value="Cyt_P450_sf"/>
</dbReference>
<reference evidence="5" key="1">
    <citation type="submission" date="2015-04" db="UniProtKB">
        <authorList>
            <consortium name="EnsemblPlants"/>
        </authorList>
    </citation>
    <scope>IDENTIFICATION</scope>
</reference>
<evidence type="ECO:0000256" key="2">
    <source>
        <dbReference type="ARBA" id="ARBA00023004"/>
    </source>
</evidence>
<evidence type="ECO:0000256" key="3">
    <source>
        <dbReference type="PIRSR" id="PIRSR602403-1"/>
    </source>
</evidence>
<dbReference type="InterPro" id="IPR017972">
    <property type="entry name" value="Cyt_P450_CS"/>
</dbReference>
<organism evidence="5">
    <name type="scientific">Oryza punctata</name>
    <name type="common">Red rice</name>
    <dbReference type="NCBI Taxonomy" id="4537"/>
    <lineage>
        <taxon>Eukaryota</taxon>
        <taxon>Viridiplantae</taxon>
        <taxon>Streptophyta</taxon>
        <taxon>Embryophyta</taxon>
        <taxon>Tracheophyta</taxon>
        <taxon>Spermatophyta</taxon>
        <taxon>Magnoliopsida</taxon>
        <taxon>Liliopsida</taxon>
        <taxon>Poales</taxon>
        <taxon>Poaceae</taxon>
        <taxon>BOP clade</taxon>
        <taxon>Oryzoideae</taxon>
        <taxon>Oryzeae</taxon>
        <taxon>Oryzinae</taxon>
        <taxon>Oryza</taxon>
    </lineage>
</organism>
<dbReference type="PANTHER" id="PTHR24286:SF234">
    <property type="entry name" value="CYTOCHROME P450 FAMILY PROTEIN, EXPRESSED"/>
    <property type="match status" value="1"/>
</dbReference>
<dbReference type="Gene3D" id="1.10.630.10">
    <property type="entry name" value="Cytochrome P450"/>
    <property type="match status" value="1"/>
</dbReference>
<dbReference type="OMA" id="VKRRENS"/>
<dbReference type="PANTHER" id="PTHR24286">
    <property type="entry name" value="CYTOCHROME P450 26"/>
    <property type="match status" value="1"/>
</dbReference>
<dbReference type="GO" id="GO:0010268">
    <property type="term" value="P:brassinosteroid homeostasis"/>
    <property type="evidence" value="ECO:0007669"/>
    <property type="project" value="TreeGrafter"/>
</dbReference>
<evidence type="ECO:0000313" key="5">
    <source>
        <dbReference type="EnsemblPlants" id="OPUNC07G06190.1"/>
    </source>
</evidence>
<dbReference type="GO" id="GO:0016125">
    <property type="term" value="P:sterol metabolic process"/>
    <property type="evidence" value="ECO:0007669"/>
    <property type="project" value="TreeGrafter"/>
</dbReference>
<dbReference type="SUPFAM" id="SSF48264">
    <property type="entry name" value="Cytochrome P450"/>
    <property type="match status" value="1"/>
</dbReference>
<keyword evidence="3 4" id="KW-0349">Heme</keyword>
<dbReference type="AlphaFoldDB" id="A0A0E0LI85"/>
<sequence length="127" mass="14635">MNEITRISNVAPGVFRKTLTDVQVNGYTIPSGPMAVHLNPELFEDPLKFDPWRRTEEKRSLLLRNHMPFGGGIRLCLGADFSKLFIALFLHILVTEYRWKEIKGGEVLRISEIMFPQAYHIQLVPQN</sequence>
<dbReference type="PROSITE" id="PS00086">
    <property type="entry name" value="CYTOCHROME_P450"/>
    <property type="match status" value="1"/>
</dbReference>
<dbReference type="GO" id="GO:0016132">
    <property type="term" value="P:brassinosteroid biosynthetic process"/>
    <property type="evidence" value="ECO:0007669"/>
    <property type="project" value="TreeGrafter"/>
</dbReference>
<dbReference type="EnsemblPlants" id="OPUNC07G06190.1">
    <property type="protein sequence ID" value="OPUNC07G06190.1"/>
    <property type="gene ID" value="OPUNC07G06190"/>
</dbReference>
<name>A0A0E0LI85_ORYPU</name>
<dbReference type="Gramene" id="OPUNC07G06190.1">
    <property type="protein sequence ID" value="OPUNC07G06190.1"/>
    <property type="gene ID" value="OPUNC07G06190"/>
</dbReference>
<evidence type="ECO:0000256" key="1">
    <source>
        <dbReference type="ARBA" id="ARBA00022723"/>
    </source>
</evidence>